<reference evidence="1" key="2">
    <citation type="journal article" date="2015" name="Data Brief">
        <title>Shoot transcriptome of the giant reed, Arundo donax.</title>
        <authorList>
            <person name="Barrero R.A."/>
            <person name="Guerrero F.D."/>
            <person name="Moolhuijzen P."/>
            <person name="Goolsby J.A."/>
            <person name="Tidwell J."/>
            <person name="Bellgard S.E."/>
            <person name="Bellgard M.I."/>
        </authorList>
    </citation>
    <scope>NUCLEOTIDE SEQUENCE</scope>
    <source>
        <tissue evidence="1">Shoot tissue taken approximately 20 cm above the soil surface</tissue>
    </source>
</reference>
<sequence>MISSSRNPVLTYPILSSSSSSSSYVMLSTSRRQSWYRSYILIPPSNTLV</sequence>
<protein>
    <submittedName>
        <fullName evidence="1">Uncharacterized protein</fullName>
    </submittedName>
</protein>
<reference evidence="1" key="1">
    <citation type="submission" date="2014-09" db="EMBL/GenBank/DDBJ databases">
        <authorList>
            <person name="Magalhaes I.L.F."/>
            <person name="Oliveira U."/>
            <person name="Santos F.R."/>
            <person name="Vidigal T.H.D.A."/>
            <person name="Brescovit A.D."/>
            <person name="Santos A.J."/>
        </authorList>
    </citation>
    <scope>NUCLEOTIDE SEQUENCE</scope>
    <source>
        <tissue evidence="1">Shoot tissue taken approximately 20 cm above the soil surface</tissue>
    </source>
</reference>
<dbReference type="AlphaFoldDB" id="A0A0A9FFR5"/>
<dbReference type="EMBL" id="GBRH01188915">
    <property type="protein sequence ID" value="JAE08981.1"/>
    <property type="molecule type" value="Transcribed_RNA"/>
</dbReference>
<evidence type="ECO:0000313" key="1">
    <source>
        <dbReference type="EMBL" id="JAE08981.1"/>
    </source>
</evidence>
<proteinExistence type="predicted"/>
<organism evidence="1">
    <name type="scientific">Arundo donax</name>
    <name type="common">Giant reed</name>
    <name type="synonym">Donax arundinaceus</name>
    <dbReference type="NCBI Taxonomy" id="35708"/>
    <lineage>
        <taxon>Eukaryota</taxon>
        <taxon>Viridiplantae</taxon>
        <taxon>Streptophyta</taxon>
        <taxon>Embryophyta</taxon>
        <taxon>Tracheophyta</taxon>
        <taxon>Spermatophyta</taxon>
        <taxon>Magnoliopsida</taxon>
        <taxon>Liliopsida</taxon>
        <taxon>Poales</taxon>
        <taxon>Poaceae</taxon>
        <taxon>PACMAD clade</taxon>
        <taxon>Arundinoideae</taxon>
        <taxon>Arundineae</taxon>
        <taxon>Arundo</taxon>
    </lineage>
</organism>
<name>A0A0A9FFR5_ARUDO</name>
<accession>A0A0A9FFR5</accession>